<feature type="domain" description="Ig-like" evidence="2">
    <location>
        <begin position="122"/>
        <end position="207"/>
    </location>
</feature>
<keyword evidence="1" id="KW-0812">Transmembrane</keyword>
<dbReference type="Ensembl" id="ENSMZET00005023838.1">
    <property type="protein sequence ID" value="ENSMZEP00005023081.1"/>
    <property type="gene ID" value="ENSMZEG00005017285.1"/>
</dbReference>
<dbReference type="PANTHER" id="PTHR46942">
    <property type="entry name" value="SIALIC ACID-BINDING IG-LIKE LECTIN 15"/>
    <property type="match status" value="1"/>
</dbReference>
<dbReference type="InterPro" id="IPR013783">
    <property type="entry name" value="Ig-like_fold"/>
</dbReference>
<dbReference type="GO" id="GO:0045124">
    <property type="term" value="P:regulation of bone resorption"/>
    <property type="evidence" value="ECO:0007669"/>
    <property type="project" value="TreeGrafter"/>
</dbReference>
<organism evidence="3 4">
    <name type="scientific">Maylandia zebra</name>
    <name type="common">zebra mbuna</name>
    <dbReference type="NCBI Taxonomy" id="106582"/>
    <lineage>
        <taxon>Eukaryota</taxon>
        <taxon>Metazoa</taxon>
        <taxon>Chordata</taxon>
        <taxon>Craniata</taxon>
        <taxon>Vertebrata</taxon>
        <taxon>Euteleostomi</taxon>
        <taxon>Actinopterygii</taxon>
        <taxon>Neopterygii</taxon>
        <taxon>Teleostei</taxon>
        <taxon>Neoteleostei</taxon>
        <taxon>Acanthomorphata</taxon>
        <taxon>Ovalentaria</taxon>
        <taxon>Cichlomorphae</taxon>
        <taxon>Cichliformes</taxon>
        <taxon>Cichlidae</taxon>
        <taxon>African cichlids</taxon>
        <taxon>Pseudocrenilabrinae</taxon>
        <taxon>Haplochromini</taxon>
        <taxon>Maylandia</taxon>
        <taxon>Maylandia zebra complex</taxon>
    </lineage>
</organism>
<dbReference type="SUPFAM" id="SSF48726">
    <property type="entry name" value="Immunoglobulin"/>
    <property type="match status" value="2"/>
</dbReference>
<dbReference type="GO" id="GO:0032956">
    <property type="term" value="P:regulation of actin cytoskeleton organization"/>
    <property type="evidence" value="ECO:0007669"/>
    <property type="project" value="TreeGrafter"/>
</dbReference>
<dbReference type="InterPro" id="IPR007110">
    <property type="entry name" value="Ig-like_dom"/>
</dbReference>
<proteinExistence type="predicted"/>
<name>A0A3P9CMP3_9CICH</name>
<dbReference type="InterPro" id="IPR042836">
    <property type="entry name" value="SIG15"/>
</dbReference>
<reference evidence="3" key="2">
    <citation type="submission" date="2025-08" db="UniProtKB">
        <authorList>
            <consortium name="Ensembl"/>
        </authorList>
    </citation>
    <scope>IDENTIFICATION</scope>
</reference>
<dbReference type="AlphaFoldDB" id="A0A3P9CMP3"/>
<protein>
    <recommendedName>
        <fullName evidence="2">Ig-like domain-containing protein</fullName>
    </recommendedName>
</protein>
<dbReference type="GO" id="GO:0005886">
    <property type="term" value="C:plasma membrane"/>
    <property type="evidence" value="ECO:0007669"/>
    <property type="project" value="TreeGrafter"/>
</dbReference>
<dbReference type="InterPro" id="IPR013106">
    <property type="entry name" value="Ig_V-set"/>
</dbReference>
<accession>A0A3P9CMP3</accession>
<dbReference type="Pfam" id="PF07686">
    <property type="entry name" value="V-set"/>
    <property type="match status" value="1"/>
</dbReference>
<feature type="transmembrane region" description="Helical" evidence="1">
    <location>
        <begin position="226"/>
        <end position="246"/>
    </location>
</feature>
<evidence type="ECO:0000313" key="4">
    <source>
        <dbReference type="Proteomes" id="UP000265160"/>
    </source>
</evidence>
<feature type="domain" description="Ig-like" evidence="2">
    <location>
        <begin position="8"/>
        <end position="118"/>
    </location>
</feature>
<keyword evidence="1" id="KW-0472">Membrane</keyword>
<sequence length="346" mass="38929">MRNGFVFPSLKLTVSPGVRVSRGEDAVLGCFFTPTRDYSGMIKVTWKFTASNTPPFLDCPVKNYSMHGANPCAFSDLKHSLKGDPRWGNGSLLIRDVQVTDNGTYFCRVELDGYDSVQRAEPHILNLSVVEMPCGSDSAPRRLQCQAEGNPPPKIVWLLASRRMLENKGESSQSSPYHVTSCVPYLEEEELTCRAESALNHTERTYPTREPQDQSEESEESDSLKIPLIVCAVIALLILIAGIVFYCLSELLFHFSTAAVVHILRLIFRFFPPLSRLFCLKGAIIHSRSHSLQLMKKNFRHFIQWLRRPTPLPVSVFHPSSSTYPRLDRGAGAVCRRSNTGYIFTN</sequence>
<evidence type="ECO:0000256" key="1">
    <source>
        <dbReference type="SAM" id="Phobius"/>
    </source>
</evidence>
<reference evidence="3 4" key="1">
    <citation type="journal article" date="2014" name="Nature">
        <title>The genomic substrate for adaptive radiation in African cichlid fish.</title>
        <authorList>
            <person name="Brawand D."/>
            <person name="Wagner C.E."/>
            <person name="Li Y.I."/>
            <person name="Malinsky M."/>
            <person name="Keller I."/>
            <person name="Fan S."/>
            <person name="Simakov O."/>
            <person name="Ng A.Y."/>
            <person name="Lim Z.W."/>
            <person name="Bezault E."/>
            <person name="Turner-Maier J."/>
            <person name="Johnson J."/>
            <person name="Alcazar R."/>
            <person name="Noh H.J."/>
            <person name="Russell P."/>
            <person name="Aken B."/>
            <person name="Alfoldi J."/>
            <person name="Amemiya C."/>
            <person name="Azzouzi N."/>
            <person name="Baroiller J.F."/>
            <person name="Barloy-Hubler F."/>
            <person name="Berlin A."/>
            <person name="Bloomquist R."/>
            <person name="Carleton K.L."/>
            <person name="Conte M.A."/>
            <person name="D'Cotta H."/>
            <person name="Eshel O."/>
            <person name="Gaffney L."/>
            <person name="Galibert F."/>
            <person name="Gante H.F."/>
            <person name="Gnerre S."/>
            <person name="Greuter L."/>
            <person name="Guyon R."/>
            <person name="Haddad N.S."/>
            <person name="Haerty W."/>
            <person name="Harris R.M."/>
            <person name="Hofmann H.A."/>
            <person name="Hourlier T."/>
            <person name="Hulata G."/>
            <person name="Jaffe D.B."/>
            <person name="Lara M."/>
            <person name="Lee A.P."/>
            <person name="MacCallum I."/>
            <person name="Mwaiko S."/>
            <person name="Nikaido M."/>
            <person name="Nishihara H."/>
            <person name="Ozouf-Costaz C."/>
            <person name="Penman D.J."/>
            <person name="Przybylski D."/>
            <person name="Rakotomanga M."/>
            <person name="Renn S.C.P."/>
            <person name="Ribeiro F.J."/>
            <person name="Ron M."/>
            <person name="Salzburger W."/>
            <person name="Sanchez-Pulido L."/>
            <person name="Santos M.E."/>
            <person name="Searle S."/>
            <person name="Sharpe T."/>
            <person name="Swofford R."/>
            <person name="Tan F.J."/>
            <person name="Williams L."/>
            <person name="Young S."/>
            <person name="Yin S."/>
            <person name="Okada N."/>
            <person name="Kocher T.D."/>
            <person name="Miska E.A."/>
            <person name="Lander E.S."/>
            <person name="Venkatesh B."/>
            <person name="Fernald R.D."/>
            <person name="Meyer A."/>
            <person name="Ponting C.P."/>
            <person name="Streelman J.T."/>
            <person name="Lindblad-Toh K."/>
            <person name="Seehausen O."/>
            <person name="Di Palma F."/>
        </authorList>
    </citation>
    <scope>NUCLEOTIDE SEQUENCE</scope>
</reference>
<keyword evidence="4" id="KW-1185">Reference proteome</keyword>
<dbReference type="Proteomes" id="UP000265160">
    <property type="component" value="LG11"/>
</dbReference>
<dbReference type="PROSITE" id="PS50835">
    <property type="entry name" value="IG_LIKE"/>
    <property type="match status" value="2"/>
</dbReference>
<dbReference type="GO" id="GO:2001204">
    <property type="term" value="P:regulation of osteoclast development"/>
    <property type="evidence" value="ECO:0007669"/>
    <property type="project" value="TreeGrafter"/>
</dbReference>
<dbReference type="PANTHER" id="PTHR46942:SF1">
    <property type="entry name" value="SIALIC ACID-BINDING IG-LIKE LECTIN 15"/>
    <property type="match status" value="1"/>
</dbReference>
<dbReference type="InterPro" id="IPR036179">
    <property type="entry name" value="Ig-like_dom_sf"/>
</dbReference>
<dbReference type="SMART" id="SM00409">
    <property type="entry name" value="IG"/>
    <property type="match status" value="1"/>
</dbReference>
<dbReference type="InterPro" id="IPR003599">
    <property type="entry name" value="Ig_sub"/>
</dbReference>
<evidence type="ECO:0000259" key="2">
    <source>
        <dbReference type="PROSITE" id="PS50835"/>
    </source>
</evidence>
<dbReference type="Gene3D" id="2.60.40.10">
    <property type="entry name" value="Immunoglobulins"/>
    <property type="match status" value="2"/>
</dbReference>
<dbReference type="GeneTree" id="ENSGT01030000234909"/>
<evidence type="ECO:0000313" key="3">
    <source>
        <dbReference type="Ensembl" id="ENSMZEP00005023081.1"/>
    </source>
</evidence>
<keyword evidence="1" id="KW-1133">Transmembrane helix</keyword>
<reference evidence="3" key="3">
    <citation type="submission" date="2025-09" db="UniProtKB">
        <authorList>
            <consortium name="Ensembl"/>
        </authorList>
    </citation>
    <scope>IDENTIFICATION</scope>
</reference>